<evidence type="ECO:0000256" key="4">
    <source>
        <dbReference type="ARBA" id="ARBA00022989"/>
    </source>
</evidence>
<dbReference type="GO" id="GO:0017004">
    <property type="term" value="P:cytochrome complex assembly"/>
    <property type="evidence" value="ECO:0007669"/>
    <property type="project" value="UniProtKB-KW"/>
</dbReference>
<gene>
    <name evidence="8" type="ORF">SAMN05216167_111137</name>
</gene>
<dbReference type="AlphaFoldDB" id="A0A1I1YQ08"/>
<evidence type="ECO:0000256" key="5">
    <source>
        <dbReference type="ARBA" id="ARBA00023136"/>
    </source>
</evidence>
<keyword evidence="9" id="KW-1185">Reference proteome</keyword>
<evidence type="ECO:0000256" key="6">
    <source>
        <dbReference type="SAM" id="Phobius"/>
    </source>
</evidence>
<comment type="subcellular location">
    <subcellularLocation>
        <location evidence="1">Membrane</location>
        <topology evidence="1">Multi-pass membrane protein</topology>
    </subcellularLocation>
</comment>
<evidence type="ECO:0000313" key="9">
    <source>
        <dbReference type="Proteomes" id="UP000198598"/>
    </source>
</evidence>
<feature type="transmembrane region" description="Helical" evidence="6">
    <location>
        <begin position="88"/>
        <end position="113"/>
    </location>
</feature>
<sequence>MSSIGAHLNVIFMRRHWWKALTVIILAYVFVAGLMRPVPKLPILHEAIRNTFFHPPLWIAMMVMLLLSTIFSIRYLRKGNNDDDVIAYEFVCTAILFGVLGCITGSVWAYFAWGDLWPNDPKTNGVAVGMLLYLAYFVLRGSFDDDMRRARISAVYNIFAFAVFIPLILILPRLTDSLHPGNGGNPGFNQYDSDASIKSIIRPAFVGFTLLGLWITQLRVRLRRVEIHFDELEETTKPVLDKETN</sequence>
<evidence type="ECO:0000256" key="1">
    <source>
        <dbReference type="ARBA" id="ARBA00004141"/>
    </source>
</evidence>
<keyword evidence="4 6" id="KW-1133">Transmembrane helix</keyword>
<feature type="transmembrane region" description="Helical" evidence="6">
    <location>
        <begin position="125"/>
        <end position="143"/>
    </location>
</feature>
<keyword evidence="2 6" id="KW-0812">Transmembrane</keyword>
<evidence type="ECO:0000259" key="7">
    <source>
        <dbReference type="Pfam" id="PF01578"/>
    </source>
</evidence>
<name>A0A1I1YQ08_9BACT</name>
<feature type="domain" description="Cytochrome c assembly protein" evidence="7">
    <location>
        <begin position="20"/>
        <end position="169"/>
    </location>
</feature>
<organism evidence="8 9">
    <name type="scientific">Spirosoma endophyticum</name>
    <dbReference type="NCBI Taxonomy" id="662367"/>
    <lineage>
        <taxon>Bacteria</taxon>
        <taxon>Pseudomonadati</taxon>
        <taxon>Bacteroidota</taxon>
        <taxon>Cytophagia</taxon>
        <taxon>Cytophagales</taxon>
        <taxon>Cytophagaceae</taxon>
        <taxon>Spirosoma</taxon>
    </lineage>
</organism>
<dbReference type="InterPro" id="IPR002541">
    <property type="entry name" value="Cyt_c_assembly"/>
</dbReference>
<dbReference type="InterPro" id="IPR045062">
    <property type="entry name" value="Cyt_c_biogenesis_CcsA/CcmC"/>
</dbReference>
<proteinExistence type="predicted"/>
<evidence type="ECO:0000313" key="8">
    <source>
        <dbReference type="EMBL" id="SFE21597.1"/>
    </source>
</evidence>
<feature type="transmembrane region" description="Helical" evidence="6">
    <location>
        <begin position="155"/>
        <end position="175"/>
    </location>
</feature>
<reference evidence="8 9" key="1">
    <citation type="submission" date="2016-10" db="EMBL/GenBank/DDBJ databases">
        <authorList>
            <person name="de Groot N.N."/>
        </authorList>
    </citation>
    <scope>NUCLEOTIDE SEQUENCE [LARGE SCALE GENOMIC DNA]</scope>
    <source>
        <strain evidence="8 9">DSM 26130</strain>
    </source>
</reference>
<dbReference type="Pfam" id="PF01578">
    <property type="entry name" value="Cytochrom_C_asm"/>
    <property type="match status" value="1"/>
</dbReference>
<evidence type="ECO:0000256" key="3">
    <source>
        <dbReference type="ARBA" id="ARBA00022748"/>
    </source>
</evidence>
<keyword evidence="3" id="KW-0201">Cytochrome c-type biogenesis</keyword>
<dbReference type="Proteomes" id="UP000198598">
    <property type="component" value="Unassembled WGS sequence"/>
</dbReference>
<dbReference type="PANTHER" id="PTHR30071:SF1">
    <property type="entry name" value="CYTOCHROME B_B6 PROTEIN-RELATED"/>
    <property type="match status" value="1"/>
</dbReference>
<dbReference type="GO" id="GO:0005886">
    <property type="term" value="C:plasma membrane"/>
    <property type="evidence" value="ECO:0007669"/>
    <property type="project" value="TreeGrafter"/>
</dbReference>
<dbReference type="EMBL" id="FOLQ01000011">
    <property type="protein sequence ID" value="SFE21597.1"/>
    <property type="molecule type" value="Genomic_DNA"/>
</dbReference>
<dbReference type="STRING" id="662367.SAMN05216167_111137"/>
<feature type="transmembrane region" description="Helical" evidence="6">
    <location>
        <begin position="20"/>
        <end position="38"/>
    </location>
</feature>
<evidence type="ECO:0000256" key="2">
    <source>
        <dbReference type="ARBA" id="ARBA00022692"/>
    </source>
</evidence>
<keyword evidence="5 6" id="KW-0472">Membrane</keyword>
<feature type="transmembrane region" description="Helical" evidence="6">
    <location>
        <begin position="58"/>
        <end position="76"/>
    </location>
</feature>
<accession>A0A1I1YQ08</accession>
<protein>
    <submittedName>
        <fullName evidence="8">Heme exporter protein C</fullName>
    </submittedName>
</protein>
<dbReference type="PANTHER" id="PTHR30071">
    <property type="entry name" value="HEME EXPORTER PROTEIN C"/>
    <property type="match status" value="1"/>
</dbReference>
<dbReference type="GO" id="GO:0020037">
    <property type="term" value="F:heme binding"/>
    <property type="evidence" value="ECO:0007669"/>
    <property type="project" value="InterPro"/>
</dbReference>
<feature type="transmembrane region" description="Helical" evidence="6">
    <location>
        <begin position="195"/>
        <end position="215"/>
    </location>
</feature>